<evidence type="ECO:0000313" key="3">
    <source>
        <dbReference type="Proteomes" id="UP001269081"/>
    </source>
</evidence>
<protein>
    <submittedName>
        <fullName evidence="2">Uncharacterized protein</fullName>
    </submittedName>
</protein>
<feature type="compositionally biased region" description="Polar residues" evidence="1">
    <location>
        <begin position="82"/>
        <end position="92"/>
    </location>
</feature>
<proteinExistence type="predicted"/>
<reference evidence="2 3" key="1">
    <citation type="submission" date="2023-07" db="EMBL/GenBank/DDBJ databases">
        <title>Sorghum-associated microbial communities from plants grown in Nebraska, USA.</title>
        <authorList>
            <person name="Schachtman D."/>
        </authorList>
    </citation>
    <scope>NUCLEOTIDE SEQUENCE [LARGE SCALE GENOMIC DNA]</scope>
    <source>
        <strain evidence="2 3">4129</strain>
    </source>
</reference>
<accession>A0ABU1YE92</accession>
<dbReference type="Proteomes" id="UP001269081">
    <property type="component" value="Unassembled WGS sequence"/>
</dbReference>
<gene>
    <name evidence="2" type="ORF">J2W48_004521</name>
</gene>
<keyword evidence="3" id="KW-1185">Reference proteome</keyword>
<evidence type="ECO:0000256" key="1">
    <source>
        <dbReference type="SAM" id="MobiDB-lite"/>
    </source>
</evidence>
<feature type="region of interest" description="Disordered" evidence="1">
    <location>
        <begin position="73"/>
        <end position="92"/>
    </location>
</feature>
<feature type="non-terminal residue" evidence="2">
    <location>
        <position position="1"/>
    </location>
</feature>
<sequence>TVTPFCIRFSFVKLKYENISMNLCLPNTYVLKPISPKTTKTYIPKNSQQTLSLNYLVSLIWFKKIYHSSVLKEETGKPPPLNNSALVKSLNK</sequence>
<dbReference type="EMBL" id="JAVDWQ010000026">
    <property type="protein sequence ID" value="MDR7212557.1"/>
    <property type="molecule type" value="Genomic_DNA"/>
</dbReference>
<name>A0ABU1YE92_9FLAO</name>
<comment type="caution">
    <text evidence="2">The sequence shown here is derived from an EMBL/GenBank/DDBJ whole genome shotgun (WGS) entry which is preliminary data.</text>
</comment>
<evidence type="ECO:0000313" key="2">
    <source>
        <dbReference type="EMBL" id="MDR7212557.1"/>
    </source>
</evidence>
<organism evidence="2 3">
    <name type="scientific">Flavobacterium piscis</name>
    <dbReference type="NCBI Taxonomy" id="1114874"/>
    <lineage>
        <taxon>Bacteria</taxon>
        <taxon>Pseudomonadati</taxon>
        <taxon>Bacteroidota</taxon>
        <taxon>Flavobacteriia</taxon>
        <taxon>Flavobacteriales</taxon>
        <taxon>Flavobacteriaceae</taxon>
        <taxon>Flavobacterium</taxon>
    </lineage>
</organism>